<evidence type="ECO:0000313" key="3">
    <source>
        <dbReference type="EMBL" id="SFD74921.1"/>
    </source>
</evidence>
<keyword evidence="4" id="KW-1185">Reference proteome</keyword>
<protein>
    <recommendedName>
        <fullName evidence="2">DUF6644 domain-containing protein</fullName>
    </recommendedName>
</protein>
<dbReference type="Pfam" id="PF20349">
    <property type="entry name" value="DUF6644"/>
    <property type="match status" value="1"/>
</dbReference>
<feature type="transmembrane region" description="Helical" evidence="1">
    <location>
        <begin position="147"/>
        <end position="165"/>
    </location>
</feature>
<dbReference type="Proteomes" id="UP000199517">
    <property type="component" value="Unassembled WGS sequence"/>
</dbReference>
<dbReference type="InterPro" id="IPR046586">
    <property type="entry name" value="DUF6644"/>
</dbReference>
<dbReference type="OrthoDB" id="8537176at2"/>
<feature type="transmembrane region" description="Helical" evidence="1">
    <location>
        <begin position="107"/>
        <end position="126"/>
    </location>
</feature>
<sequence length="167" mass="17248">MDVPQLPAGLLPWLQALAGWPPAAWLKASGTAYLVVNAVHIAALGLGVGTALLLDLRLLGWIGRALPLAVIGPFLSRAAAAGLSAAVATGLWLFAVRPVDYAQNPAFLAKLALLALALANVAAMHWGGRWARTLQAGRAGPLARAQAAASLVLWLGVVLAGRWIGFL</sequence>
<feature type="transmembrane region" description="Helical" evidence="1">
    <location>
        <begin position="34"/>
        <end position="54"/>
    </location>
</feature>
<keyword evidence="1" id="KW-1133">Transmembrane helix</keyword>
<dbReference type="EMBL" id="FOMQ01000005">
    <property type="protein sequence ID" value="SFD74921.1"/>
    <property type="molecule type" value="Genomic_DNA"/>
</dbReference>
<gene>
    <name evidence="3" type="ORF">SAMN04489710_105332</name>
</gene>
<organism evidence="3 4">
    <name type="scientific">Paracidovorax konjaci</name>
    <dbReference type="NCBI Taxonomy" id="32040"/>
    <lineage>
        <taxon>Bacteria</taxon>
        <taxon>Pseudomonadati</taxon>
        <taxon>Pseudomonadota</taxon>
        <taxon>Betaproteobacteria</taxon>
        <taxon>Burkholderiales</taxon>
        <taxon>Comamonadaceae</taxon>
        <taxon>Paracidovorax</taxon>
    </lineage>
</organism>
<dbReference type="RefSeq" id="WP_092951763.1">
    <property type="nucleotide sequence ID" value="NZ_FOMQ01000005.1"/>
</dbReference>
<evidence type="ECO:0000256" key="1">
    <source>
        <dbReference type="SAM" id="Phobius"/>
    </source>
</evidence>
<feature type="domain" description="DUF6644" evidence="2">
    <location>
        <begin position="36"/>
        <end position="166"/>
    </location>
</feature>
<name>A0A1I1UVT5_9BURK</name>
<evidence type="ECO:0000259" key="2">
    <source>
        <dbReference type="Pfam" id="PF20349"/>
    </source>
</evidence>
<feature type="transmembrane region" description="Helical" evidence="1">
    <location>
        <begin position="74"/>
        <end position="95"/>
    </location>
</feature>
<dbReference type="STRING" id="32040.SAMN04489710_105332"/>
<keyword evidence="1" id="KW-0812">Transmembrane</keyword>
<evidence type="ECO:0000313" key="4">
    <source>
        <dbReference type="Proteomes" id="UP000199517"/>
    </source>
</evidence>
<reference evidence="4" key="1">
    <citation type="submission" date="2016-10" db="EMBL/GenBank/DDBJ databases">
        <authorList>
            <person name="Varghese N."/>
            <person name="Submissions S."/>
        </authorList>
    </citation>
    <scope>NUCLEOTIDE SEQUENCE [LARGE SCALE GENOMIC DNA]</scope>
    <source>
        <strain evidence="4">DSM 7481</strain>
    </source>
</reference>
<dbReference type="AlphaFoldDB" id="A0A1I1UVT5"/>
<accession>A0A1I1UVT5</accession>
<proteinExistence type="predicted"/>
<keyword evidence="1" id="KW-0472">Membrane</keyword>